<dbReference type="EMBL" id="KN835374">
    <property type="protein sequence ID" value="KIK38790.1"/>
    <property type="molecule type" value="Genomic_DNA"/>
</dbReference>
<feature type="transmembrane region" description="Helical" evidence="2">
    <location>
        <begin position="234"/>
        <end position="258"/>
    </location>
</feature>
<name>A0A0C9ZMC8_9AGAM</name>
<evidence type="ECO:0000256" key="2">
    <source>
        <dbReference type="SAM" id="Phobius"/>
    </source>
</evidence>
<organism evidence="3 4">
    <name type="scientific">Suillus luteus UH-Slu-Lm8-n1</name>
    <dbReference type="NCBI Taxonomy" id="930992"/>
    <lineage>
        <taxon>Eukaryota</taxon>
        <taxon>Fungi</taxon>
        <taxon>Dikarya</taxon>
        <taxon>Basidiomycota</taxon>
        <taxon>Agaricomycotina</taxon>
        <taxon>Agaricomycetes</taxon>
        <taxon>Agaricomycetidae</taxon>
        <taxon>Boletales</taxon>
        <taxon>Suillineae</taxon>
        <taxon>Suillaceae</taxon>
        <taxon>Suillus</taxon>
    </lineage>
</organism>
<proteinExistence type="predicted"/>
<evidence type="ECO:0000313" key="3">
    <source>
        <dbReference type="EMBL" id="KIK38790.1"/>
    </source>
</evidence>
<evidence type="ECO:0000256" key="1">
    <source>
        <dbReference type="SAM" id="MobiDB-lite"/>
    </source>
</evidence>
<reference evidence="4" key="2">
    <citation type="submission" date="2015-01" db="EMBL/GenBank/DDBJ databases">
        <title>Evolutionary Origins and Diversification of the Mycorrhizal Mutualists.</title>
        <authorList>
            <consortium name="DOE Joint Genome Institute"/>
            <consortium name="Mycorrhizal Genomics Consortium"/>
            <person name="Kohler A."/>
            <person name="Kuo A."/>
            <person name="Nagy L.G."/>
            <person name="Floudas D."/>
            <person name="Copeland A."/>
            <person name="Barry K.W."/>
            <person name="Cichocki N."/>
            <person name="Veneault-Fourrey C."/>
            <person name="LaButti K."/>
            <person name="Lindquist E.A."/>
            <person name="Lipzen A."/>
            <person name="Lundell T."/>
            <person name="Morin E."/>
            <person name="Murat C."/>
            <person name="Riley R."/>
            <person name="Ohm R."/>
            <person name="Sun H."/>
            <person name="Tunlid A."/>
            <person name="Henrissat B."/>
            <person name="Grigoriev I.V."/>
            <person name="Hibbett D.S."/>
            <person name="Martin F."/>
        </authorList>
    </citation>
    <scope>NUCLEOTIDE SEQUENCE [LARGE SCALE GENOMIC DNA]</scope>
    <source>
        <strain evidence="4">UH-Slu-Lm8-n1</strain>
    </source>
</reference>
<dbReference type="STRING" id="930992.A0A0C9ZMC8"/>
<reference evidence="3 4" key="1">
    <citation type="submission" date="2014-04" db="EMBL/GenBank/DDBJ databases">
        <authorList>
            <consortium name="DOE Joint Genome Institute"/>
            <person name="Kuo A."/>
            <person name="Ruytinx J."/>
            <person name="Rineau F."/>
            <person name="Colpaert J."/>
            <person name="Kohler A."/>
            <person name="Nagy L.G."/>
            <person name="Floudas D."/>
            <person name="Copeland A."/>
            <person name="Barry K.W."/>
            <person name="Cichocki N."/>
            <person name="Veneault-Fourrey C."/>
            <person name="LaButti K."/>
            <person name="Lindquist E.A."/>
            <person name="Lipzen A."/>
            <person name="Lundell T."/>
            <person name="Morin E."/>
            <person name="Murat C."/>
            <person name="Sun H."/>
            <person name="Tunlid A."/>
            <person name="Henrissat B."/>
            <person name="Grigoriev I.V."/>
            <person name="Hibbett D.S."/>
            <person name="Martin F."/>
            <person name="Nordberg H.P."/>
            <person name="Cantor M.N."/>
            <person name="Hua S.X."/>
        </authorList>
    </citation>
    <scope>NUCLEOTIDE SEQUENCE [LARGE SCALE GENOMIC DNA]</scope>
    <source>
        <strain evidence="3 4">UH-Slu-Lm8-n1</strain>
    </source>
</reference>
<evidence type="ECO:0000313" key="4">
    <source>
        <dbReference type="Proteomes" id="UP000054485"/>
    </source>
</evidence>
<dbReference type="AlphaFoldDB" id="A0A0C9ZMC8"/>
<dbReference type="HOGENOM" id="CLU_066703_0_0_1"/>
<keyword evidence="4" id="KW-1185">Reference proteome</keyword>
<dbReference type="InParanoid" id="A0A0C9ZMC8"/>
<accession>A0A0C9ZMC8</accession>
<protein>
    <recommendedName>
        <fullName evidence="5">PRA1 family protein</fullName>
    </recommendedName>
</protein>
<keyword evidence="2" id="KW-0472">Membrane</keyword>
<feature type="compositionally biased region" description="Low complexity" evidence="1">
    <location>
        <begin position="19"/>
        <end position="42"/>
    </location>
</feature>
<keyword evidence="2" id="KW-0812">Transmembrane</keyword>
<gene>
    <name evidence="3" type="ORF">CY34DRAFT_14826</name>
</gene>
<keyword evidence="2" id="KW-1133">Transmembrane helix</keyword>
<feature type="transmembrane region" description="Helical" evidence="2">
    <location>
        <begin position="287"/>
        <end position="305"/>
    </location>
</feature>
<sequence>MLNAKPTTSSLIVLRGSSFSSLSSDKSSSSSDFDRYASASSSGQTTPEDDEDKIFQLDVRHTSASESEAKLRPVLRGSLAMKKAATALHSRQRTLSAAVKTMSRAFTVFKKRSLDEEEPVFIGSPLRERFGRRISIKTRPEEFYSLPNRYFSVHDLPMQKAKTVGHKAERRIASISGPPSSSINKPSRRSRNLNFSLPGFVEELQATMPLSSPVAAQVPLANSSQEERELSQRILITILRGVLFVPWCATVGGALLLFPQKLELVVFRPGYLESLQGIRRFAHWADCAFHHAMIFLALVVTLMWYKAAVGVPVACGLMSRFMYVWTGFQVDSKVPLGLDDRQSLYLLAKGTAFENQTILIQGCEGEARIAQLRED</sequence>
<dbReference type="OrthoDB" id="2752889at2759"/>
<dbReference type="Proteomes" id="UP000054485">
    <property type="component" value="Unassembled WGS sequence"/>
</dbReference>
<feature type="region of interest" description="Disordered" evidence="1">
    <location>
        <begin position="19"/>
        <end position="51"/>
    </location>
</feature>
<evidence type="ECO:0008006" key="5">
    <source>
        <dbReference type="Google" id="ProtNLM"/>
    </source>
</evidence>